<feature type="domain" description="CBS" evidence="4">
    <location>
        <begin position="182"/>
        <end position="240"/>
    </location>
</feature>
<feature type="domain" description="CBS" evidence="4">
    <location>
        <begin position="341"/>
        <end position="400"/>
    </location>
</feature>
<geneLocation type="mitochondrion" evidence="6"/>
<keyword evidence="7" id="KW-1185">Reference proteome</keyword>
<dbReference type="PANTHER" id="PTHR13780">
    <property type="entry name" value="AMP-ACTIVATED PROTEIN KINASE, GAMMA REGULATORY SUBUNIT"/>
    <property type="match status" value="1"/>
</dbReference>
<evidence type="ECO:0000313" key="7">
    <source>
        <dbReference type="Proteomes" id="UP000039324"/>
    </source>
</evidence>
<dbReference type="PROSITE" id="PS51371">
    <property type="entry name" value="CBS"/>
    <property type="match status" value="6"/>
</dbReference>
<dbReference type="STRING" id="37360.A0A0G4J849"/>
<evidence type="ECO:0000256" key="2">
    <source>
        <dbReference type="ARBA" id="ARBA00023122"/>
    </source>
</evidence>
<reference evidence="5 7" key="1">
    <citation type="submission" date="2015-02" db="EMBL/GenBank/DDBJ databases">
        <authorList>
            <person name="Chooi Y.-H."/>
        </authorList>
    </citation>
    <scope>NUCLEOTIDE SEQUENCE [LARGE SCALE GENOMIC DNA]</scope>
    <source>
        <strain evidence="5">E3</strain>
    </source>
</reference>
<protein>
    <recommendedName>
        <fullName evidence="4">CBS domain-containing protein</fullName>
    </recommendedName>
</protein>
<dbReference type="CDD" id="cd02205">
    <property type="entry name" value="CBS_pair_SF"/>
    <property type="match status" value="2"/>
</dbReference>
<proteinExistence type="predicted"/>
<organism evidence="5 7">
    <name type="scientific">Plasmodiophora brassicae</name>
    <name type="common">Clubroot disease agent</name>
    <dbReference type="NCBI Taxonomy" id="37360"/>
    <lineage>
        <taxon>Eukaryota</taxon>
        <taxon>Sar</taxon>
        <taxon>Rhizaria</taxon>
        <taxon>Endomyxa</taxon>
        <taxon>Phytomyxea</taxon>
        <taxon>Plasmodiophorida</taxon>
        <taxon>Plasmodiophoridae</taxon>
        <taxon>Plasmodiophora</taxon>
    </lineage>
</organism>
<name>A0A0G4J849_PLABS</name>
<feature type="domain" description="CBS" evidence="4">
    <location>
        <begin position="490"/>
        <end position="546"/>
    </location>
</feature>
<dbReference type="EMBL" id="CDSF01000155">
    <property type="protein sequence ID" value="CEP03667.1"/>
    <property type="molecule type" value="Genomic_DNA"/>
</dbReference>
<reference evidence="6 8" key="2">
    <citation type="submission" date="2018-03" db="EMBL/GenBank/DDBJ databases">
        <authorList>
            <person name="Fogelqvist J."/>
        </authorList>
    </citation>
    <scope>NUCLEOTIDE SEQUENCE [LARGE SCALE GENOMIC DNA]</scope>
</reference>
<sequence>MSSMALVDLLRSTPCSQVGAMVPIVTLDEATTMERACKVLSEHSLQSAPITSSSGPHVIDWVDLHDVAVLLLMSFAKEGLPADDDDLERVLSQRLPKLAPVSVAPRLHKDRPANNIVLHPSESALEAMILFNQDRHRILLGTRSGEQPTLSGMLTQTDLIRFCADKIHAYPAASAITMQDVMTPSPLSVRSSDPLLSSLLEMHRQNVYAAPVVDDSNGGRLVDCLSMTDVGVIFQRKTYSCLHMTVGELAGHVHKRSKLHQVVEQVVASRNDTLGDVLHRILDAHVHRVFIIDDHHVPIGVVSMTDLLQAIARCREQPPPTPPSYPTSPTLLTCGGFPQDPSREIYTVPTNATVQDVCRVMADKGISSIPVVSPTGQCAGLFDYYDLGALLVGGARHHRVSQSTGVDEFIRRGILRLIPVNVVTAAFRSPQSDIRLAGTNLVAALSDAHSVAIVDETLKKVSQSDVLRYMARMNPPLGIMARRIDELNVVDTSFMTVAPGSTLLSAIEAMIQKETSSAAVVDNGKLVGNLSLSDLKYVMRAAMISTLASTVSEFLGRVRNCQACDPNTSKDIPEGHAGISVRPSDLLGIAVAKMASAGIHRAWVVDDNRGVLGAVSIGNVLRAIRAD</sequence>
<dbReference type="Pfam" id="PF00571">
    <property type="entry name" value="CBS"/>
    <property type="match status" value="5"/>
</dbReference>
<keyword evidence="1" id="KW-0677">Repeat</keyword>
<gene>
    <name evidence="5" type="ORF">PBRA_003274</name>
    <name evidence="6" type="ORF">PLBR_LOCUS6847</name>
</gene>
<keyword evidence="2 3" id="KW-0129">CBS domain</keyword>
<dbReference type="SUPFAM" id="SSF54631">
    <property type="entry name" value="CBS-domain pair"/>
    <property type="match status" value="4"/>
</dbReference>
<dbReference type="Gene3D" id="3.10.580.10">
    <property type="entry name" value="CBS-domain"/>
    <property type="match status" value="4"/>
</dbReference>
<dbReference type="SMART" id="SM00116">
    <property type="entry name" value="CBS"/>
    <property type="match status" value="7"/>
</dbReference>
<dbReference type="AlphaFoldDB" id="A0A0G4J849"/>
<feature type="domain" description="CBS" evidence="4">
    <location>
        <begin position="259"/>
        <end position="319"/>
    </location>
</feature>
<feature type="domain" description="CBS" evidence="4">
    <location>
        <begin position="20"/>
        <end position="78"/>
    </location>
</feature>
<dbReference type="InterPro" id="IPR050511">
    <property type="entry name" value="AMPK_gamma/SDS23_families"/>
</dbReference>
<feature type="domain" description="CBS" evidence="4">
    <location>
        <begin position="571"/>
        <end position="627"/>
    </location>
</feature>
<dbReference type="InterPro" id="IPR046342">
    <property type="entry name" value="CBS_dom_sf"/>
</dbReference>
<evidence type="ECO:0000313" key="5">
    <source>
        <dbReference type="EMBL" id="CEP03667.1"/>
    </source>
</evidence>
<evidence type="ECO:0000313" key="8">
    <source>
        <dbReference type="Proteomes" id="UP000290189"/>
    </source>
</evidence>
<evidence type="ECO:0000256" key="1">
    <source>
        <dbReference type="ARBA" id="ARBA00022737"/>
    </source>
</evidence>
<evidence type="ECO:0000259" key="4">
    <source>
        <dbReference type="PROSITE" id="PS51371"/>
    </source>
</evidence>
<dbReference type="Proteomes" id="UP000290189">
    <property type="component" value="Unassembled WGS sequence"/>
</dbReference>
<dbReference type="Proteomes" id="UP000039324">
    <property type="component" value="Unassembled WGS sequence"/>
</dbReference>
<dbReference type="EMBL" id="OVEO01000012">
    <property type="protein sequence ID" value="SPQ99632.1"/>
    <property type="molecule type" value="Genomic_DNA"/>
</dbReference>
<accession>A0A0G4J849</accession>
<evidence type="ECO:0000256" key="3">
    <source>
        <dbReference type="PROSITE-ProRule" id="PRU00703"/>
    </source>
</evidence>
<evidence type="ECO:0000313" key="6">
    <source>
        <dbReference type="EMBL" id="SPQ99632.1"/>
    </source>
</evidence>
<dbReference type="InterPro" id="IPR000644">
    <property type="entry name" value="CBS_dom"/>
</dbReference>
<dbReference type="OrthoDB" id="449052at2759"/>
<keyword evidence="6" id="KW-0496">Mitochondrion</keyword>